<proteinExistence type="inferred from homology"/>
<keyword evidence="3" id="KW-0378">Hydrolase</keyword>
<organism evidence="6 7">
    <name type="scientific">Pocillopora meandrina</name>
    <dbReference type="NCBI Taxonomy" id="46732"/>
    <lineage>
        <taxon>Eukaryota</taxon>
        <taxon>Metazoa</taxon>
        <taxon>Cnidaria</taxon>
        <taxon>Anthozoa</taxon>
        <taxon>Hexacorallia</taxon>
        <taxon>Scleractinia</taxon>
        <taxon>Astrocoeniina</taxon>
        <taxon>Pocilloporidae</taxon>
        <taxon>Pocillopora</taxon>
    </lineage>
</organism>
<dbReference type="GO" id="GO:0006508">
    <property type="term" value="P:proteolysis"/>
    <property type="evidence" value="ECO:0007669"/>
    <property type="project" value="UniProtKB-KW"/>
</dbReference>
<evidence type="ECO:0000256" key="1">
    <source>
        <dbReference type="ARBA" id="ARBA00005234"/>
    </source>
</evidence>
<dbReference type="InterPro" id="IPR003653">
    <property type="entry name" value="Peptidase_C48_C"/>
</dbReference>
<evidence type="ECO:0000256" key="4">
    <source>
        <dbReference type="SAM" id="MobiDB-lite"/>
    </source>
</evidence>
<dbReference type="Proteomes" id="UP001159428">
    <property type="component" value="Unassembled WGS sequence"/>
</dbReference>
<comment type="caution">
    <text evidence="6">The sequence shown here is derived from an EMBL/GenBank/DDBJ whole genome shotgun (WGS) entry which is preliminary data.</text>
</comment>
<evidence type="ECO:0000256" key="3">
    <source>
        <dbReference type="ARBA" id="ARBA00022801"/>
    </source>
</evidence>
<name>A0AAU9W9P8_9CNID</name>
<feature type="domain" description="Ubiquitin-like protease family profile" evidence="5">
    <location>
        <begin position="358"/>
        <end position="443"/>
    </location>
</feature>
<evidence type="ECO:0000313" key="6">
    <source>
        <dbReference type="EMBL" id="CAH3109138.1"/>
    </source>
</evidence>
<feature type="compositionally biased region" description="Polar residues" evidence="4">
    <location>
        <begin position="155"/>
        <end position="168"/>
    </location>
</feature>
<gene>
    <name evidence="6" type="ORF">PMEA_00002850</name>
</gene>
<dbReference type="EMBL" id="CALNXJ010000011">
    <property type="protein sequence ID" value="CAH3109138.1"/>
    <property type="molecule type" value="Genomic_DNA"/>
</dbReference>
<dbReference type="Pfam" id="PF02902">
    <property type="entry name" value="Peptidase_C48"/>
    <property type="match status" value="1"/>
</dbReference>
<dbReference type="InterPro" id="IPR038765">
    <property type="entry name" value="Papain-like_cys_pep_sf"/>
</dbReference>
<protein>
    <recommendedName>
        <fullName evidence="5">Ubiquitin-like protease family profile domain-containing protein</fullName>
    </recommendedName>
</protein>
<dbReference type="SUPFAM" id="SSF54001">
    <property type="entry name" value="Cysteine proteinases"/>
    <property type="match status" value="1"/>
</dbReference>
<dbReference type="Gene3D" id="3.40.395.10">
    <property type="entry name" value="Adenoviral Proteinase, Chain A"/>
    <property type="match status" value="1"/>
</dbReference>
<evidence type="ECO:0000259" key="5">
    <source>
        <dbReference type="Pfam" id="PF02902"/>
    </source>
</evidence>
<feature type="region of interest" description="Disordered" evidence="4">
    <location>
        <begin position="212"/>
        <end position="263"/>
    </location>
</feature>
<keyword evidence="2" id="KW-0645">Protease</keyword>
<dbReference type="GO" id="GO:0008234">
    <property type="term" value="F:cysteine-type peptidase activity"/>
    <property type="evidence" value="ECO:0007669"/>
    <property type="project" value="InterPro"/>
</dbReference>
<feature type="region of interest" description="Disordered" evidence="4">
    <location>
        <begin position="148"/>
        <end position="189"/>
    </location>
</feature>
<feature type="compositionally biased region" description="Polar residues" evidence="4">
    <location>
        <begin position="254"/>
        <end position="263"/>
    </location>
</feature>
<evidence type="ECO:0000256" key="2">
    <source>
        <dbReference type="ARBA" id="ARBA00022670"/>
    </source>
</evidence>
<dbReference type="AlphaFoldDB" id="A0AAU9W9P8"/>
<dbReference type="PANTHER" id="PTHR34718:SF2">
    <property type="entry name" value="PHD-TYPE DOMAIN-CONTAINING PROTEIN"/>
    <property type="match status" value="1"/>
</dbReference>
<reference evidence="6 7" key="1">
    <citation type="submission" date="2022-05" db="EMBL/GenBank/DDBJ databases">
        <authorList>
            <consortium name="Genoscope - CEA"/>
            <person name="William W."/>
        </authorList>
    </citation>
    <scope>NUCLEOTIDE SEQUENCE [LARGE SCALE GENOMIC DNA]</scope>
</reference>
<evidence type="ECO:0000313" key="7">
    <source>
        <dbReference type="Proteomes" id="UP001159428"/>
    </source>
</evidence>
<sequence>MWFTASNLLTNPACQIAIALIDCKPINLASISWPFFIMCLAGTGLMKKLHPKHDVADDQTTCITNLEMPVCPPDITENGHSILPLPTKQKTSRTQATKCREVLNHLGNLTFLVHEAEPLTALQATLFLALLELQQFVLTEDGIALENKESHQEDQQQSFPPSSKTQAKANPLPQRKGKGNKYSGRVGEKAGTMKKTYNVSFVPELAEPSKTHIPYSHAGLPVSSPKATQTPEEDSHNQPAAKKMRTDDCGDKATPSTVPENIQEPTMNSTAFIVVDDNSPDPQQWIKFSDSIVDNTHFTLYQVSKSNIANPNGWPTDSEIHAAQQLLKTQFPHLDGLNDPGILSGDLVTPAVTEFVQIINTGGHWVCLSTIGCANGYVKVYDSMGTSPSPTAIINSCQMLFHNGKKVTVSNQKVQRQQGASDCGLFAIAFATSLCFGNDPQEITYAQPLLRSHFNACLEDHKMMPFPTTDRRVQRHLSVSKAVVPIFCACRMPNDVNCHVFRKFNLRFPYGERLFFCRAMCNVTIAMTGGTLSVLTYHPGL</sequence>
<accession>A0AAU9W9P8</accession>
<dbReference type="PANTHER" id="PTHR34718">
    <property type="entry name" value="PHD-TYPE DOMAIN-CONTAINING PROTEIN"/>
    <property type="match status" value="1"/>
</dbReference>
<comment type="similarity">
    <text evidence="1">Belongs to the peptidase C48 family.</text>
</comment>
<keyword evidence="7" id="KW-1185">Reference proteome</keyword>